<dbReference type="PANTHER" id="PTHR48051:SF1">
    <property type="entry name" value="RAS SUPPRESSOR PROTEIN 1"/>
    <property type="match status" value="1"/>
</dbReference>
<keyword evidence="1" id="KW-0433">Leucine-rich repeat</keyword>
<reference evidence="4" key="2">
    <citation type="submission" date="2004-02" db="EMBL/GenBank/DDBJ databases">
        <authorList>
            <consortium name="Genoscope"/>
            <consortium name="Whitehead Institute Centre for Genome Research"/>
        </authorList>
    </citation>
    <scope>NUCLEOTIDE SEQUENCE</scope>
</reference>
<dbReference type="InterPro" id="IPR001611">
    <property type="entry name" value="Leu-rich_rpt"/>
</dbReference>
<evidence type="ECO:0000256" key="2">
    <source>
        <dbReference type="ARBA" id="ARBA00022737"/>
    </source>
</evidence>
<keyword evidence="2" id="KW-0677">Repeat</keyword>
<dbReference type="Pfam" id="PF13855">
    <property type="entry name" value="LRR_8"/>
    <property type="match status" value="1"/>
</dbReference>
<dbReference type="OrthoDB" id="676979at2759"/>
<evidence type="ECO:0000313" key="4">
    <source>
        <dbReference type="EMBL" id="CAG12398.1"/>
    </source>
</evidence>
<name>Q4RGT4_TETNG</name>
<dbReference type="GO" id="GO:0005737">
    <property type="term" value="C:cytoplasm"/>
    <property type="evidence" value="ECO:0007669"/>
    <property type="project" value="TreeGrafter"/>
</dbReference>
<dbReference type="InterPro" id="IPR003591">
    <property type="entry name" value="Leu-rich_rpt_typical-subtyp"/>
</dbReference>
<dbReference type="PANTHER" id="PTHR48051">
    <property type="match status" value="1"/>
</dbReference>
<dbReference type="AlphaFoldDB" id="Q4RGT4"/>
<dbReference type="InterPro" id="IPR050216">
    <property type="entry name" value="LRR_domain-containing"/>
</dbReference>
<evidence type="ECO:0000259" key="3">
    <source>
        <dbReference type="Pfam" id="PF23598"/>
    </source>
</evidence>
<dbReference type="PROSITE" id="PS51450">
    <property type="entry name" value="LRR"/>
    <property type="match status" value="1"/>
</dbReference>
<dbReference type="InterPro" id="IPR055414">
    <property type="entry name" value="LRR_R13L4/SHOC2-like"/>
</dbReference>
<feature type="domain" description="Disease resistance R13L4/SHOC-2-like LRR" evidence="3">
    <location>
        <begin position="2"/>
        <end position="52"/>
    </location>
</feature>
<accession>Q4RGT4</accession>
<evidence type="ECO:0000256" key="1">
    <source>
        <dbReference type="ARBA" id="ARBA00022614"/>
    </source>
</evidence>
<reference evidence="4" key="1">
    <citation type="journal article" date="2004" name="Nature">
        <title>Genome duplication in the teleost fish Tetraodon nigroviridis reveals the early vertebrate proto-karyotype.</title>
        <authorList>
            <person name="Jaillon O."/>
            <person name="Aury J.-M."/>
            <person name="Brunet F."/>
            <person name="Petit J.-L."/>
            <person name="Stange-Thomann N."/>
            <person name="Mauceli E."/>
            <person name="Bouneau L."/>
            <person name="Fischer C."/>
            <person name="Ozouf-Costaz C."/>
            <person name="Bernot A."/>
            <person name="Nicaud S."/>
            <person name="Jaffe D."/>
            <person name="Fisher S."/>
            <person name="Lutfalla G."/>
            <person name="Dossat C."/>
            <person name="Segurens B."/>
            <person name="Dasilva C."/>
            <person name="Salanoubat M."/>
            <person name="Levy M."/>
            <person name="Boudet N."/>
            <person name="Castellano S."/>
            <person name="Anthouard V."/>
            <person name="Jubin C."/>
            <person name="Castelli V."/>
            <person name="Katinka M."/>
            <person name="Vacherie B."/>
            <person name="Biemont C."/>
            <person name="Skalli Z."/>
            <person name="Cattolico L."/>
            <person name="Poulain J."/>
            <person name="De Berardinis V."/>
            <person name="Cruaud C."/>
            <person name="Duprat S."/>
            <person name="Brottier P."/>
            <person name="Coutanceau J.-P."/>
            <person name="Gouzy J."/>
            <person name="Parra G."/>
            <person name="Lardier G."/>
            <person name="Chapple C."/>
            <person name="McKernan K.J."/>
            <person name="McEwan P."/>
            <person name="Bosak S."/>
            <person name="Kellis M."/>
            <person name="Volff J.-N."/>
            <person name="Guigo R."/>
            <person name="Zody M.C."/>
            <person name="Mesirov J."/>
            <person name="Lindblad-Toh K."/>
            <person name="Birren B."/>
            <person name="Nusbaum C."/>
            <person name="Kahn D."/>
            <person name="Robinson-Rechavi M."/>
            <person name="Laudet V."/>
            <person name="Schachter V."/>
            <person name="Quetier F."/>
            <person name="Saurin W."/>
            <person name="Scarpelli C."/>
            <person name="Wincker P."/>
            <person name="Lander E.S."/>
            <person name="Weissenbach J."/>
            <person name="Roest Crollius H."/>
        </authorList>
    </citation>
    <scope>NUCLEOTIDE SEQUENCE [LARGE SCALE GENOMIC DNA]</scope>
</reference>
<dbReference type="Gene3D" id="3.80.10.10">
    <property type="entry name" value="Ribonuclease Inhibitor"/>
    <property type="match status" value="2"/>
</dbReference>
<dbReference type="EMBL" id="CAAE01015093">
    <property type="protein sequence ID" value="CAG12398.1"/>
    <property type="molecule type" value="Genomic_DNA"/>
</dbReference>
<sequence>MLDLSCNQINKLPDNIGNLKSLTRLDLRSNKLQALPQSIGNLSQLTYLNASNNFLTAEGLPPSIGSLTNLKTLNLGLNKLNSLPPTFAGLHALQVLKLFYNHFVVLPEFLKGLSSLTKLDIKGNPLKDQEVTEESEDKVILVHESLLCKKCRKKCGGLCIEEETGGEIIEEAEMRTYPGLMVPNSVAKLSQDQWRIRKR</sequence>
<comment type="caution">
    <text evidence="4">The sequence shown here is derived from an EMBL/GenBank/DDBJ whole genome shotgun (WGS) entry which is preliminary data.</text>
</comment>
<protein>
    <submittedName>
        <fullName evidence="4">(spotted green pufferfish) hypothetical protein</fullName>
    </submittedName>
</protein>
<dbReference type="InterPro" id="IPR032675">
    <property type="entry name" value="LRR_dom_sf"/>
</dbReference>
<organism evidence="4">
    <name type="scientific">Tetraodon nigroviridis</name>
    <name type="common">Spotted green pufferfish</name>
    <name type="synonym">Chelonodon nigroviridis</name>
    <dbReference type="NCBI Taxonomy" id="99883"/>
    <lineage>
        <taxon>Eukaryota</taxon>
        <taxon>Metazoa</taxon>
        <taxon>Chordata</taxon>
        <taxon>Craniata</taxon>
        <taxon>Vertebrata</taxon>
        <taxon>Euteleostomi</taxon>
        <taxon>Actinopterygii</taxon>
        <taxon>Neopterygii</taxon>
        <taxon>Teleostei</taxon>
        <taxon>Neoteleostei</taxon>
        <taxon>Acanthomorphata</taxon>
        <taxon>Eupercaria</taxon>
        <taxon>Tetraodontiformes</taxon>
        <taxon>Tetradontoidea</taxon>
        <taxon>Tetraodontidae</taxon>
        <taxon>Tetraodon</taxon>
    </lineage>
</organism>
<dbReference type="SUPFAM" id="SSF52075">
    <property type="entry name" value="Outer arm dynein light chain 1"/>
    <property type="match status" value="1"/>
</dbReference>
<gene>
    <name evidence="4" type="ORF">GSTENG00034664001</name>
</gene>
<dbReference type="SMART" id="SM00369">
    <property type="entry name" value="LRR_TYP"/>
    <property type="match status" value="4"/>
</dbReference>
<dbReference type="Pfam" id="PF23598">
    <property type="entry name" value="LRR_14"/>
    <property type="match status" value="1"/>
</dbReference>
<dbReference type="SMART" id="SM00364">
    <property type="entry name" value="LRR_BAC"/>
    <property type="match status" value="4"/>
</dbReference>
<proteinExistence type="predicted"/>
<dbReference type="KEGG" id="tng:GSTEN00034664G001"/>